<proteinExistence type="predicted"/>
<protein>
    <submittedName>
        <fullName evidence="2">DUF4780 domain-containing protein</fullName>
    </submittedName>
</protein>
<dbReference type="WBParaSite" id="Pan_g14964.t1">
    <property type="protein sequence ID" value="Pan_g14964.t1"/>
    <property type="gene ID" value="Pan_g14964"/>
</dbReference>
<dbReference type="AlphaFoldDB" id="A0A7E4V1B3"/>
<dbReference type="Proteomes" id="UP000492821">
    <property type="component" value="Unassembled WGS sequence"/>
</dbReference>
<name>A0A7E4V1B3_PANRE</name>
<keyword evidence="1" id="KW-1185">Reference proteome</keyword>
<reference evidence="2" key="2">
    <citation type="submission" date="2020-10" db="UniProtKB">
        <authorList>
            <consortium name="WormBaseParasite"/>
        </authorList>
    </citation>
    <scope>IDENTIFICATION</scope>
</reference>
<evidence type="ECO:0000313" key="1">
    <source>
        <dbReference type="Proteomes" id="UP000492821"/>
    </source>
</evidence>
<sequence>MLSVFPRLTSLRVTIPTFPKIITELGRSETKCLREILINCCNTDCLEIDELLTFLKHRPKNFHFYIYFFPANDLSREQGLKLIKLLNGKLKIGLGDICISIGINDKVSNWYLPSGS</sequence>
<organism evidence="1 2">
    <name type="scientific">Panagrellus redivivus</name>
    <name type="common">Microworm</name>
    <dbReference type="NCBI Taxonomy" id="6233"/>
    <lineage>
        <taxon>Eukaryota</taxon>
        <taxon>Metazoa</taxon>
        <taxon>Ecdysozoa</taxon>
        <taxon>Nematoda</taxon>
        <taxon>Chromadorea</taxon>
        <taxon>Rhabditida</taxon>
        <taxon>Tylenchina</taxon>
        <taxon>Panagrolaimomorpha</taxon>
        <taxon>Panagrolaimoidea</taxon>
        <taxon>Panagrolaimidae</taxon>
        <taxon>Panagrellus</taxon>
    </lineage>
</organism>
<evidence type="ECO:0000313" key="2">
    <source>
        <dbReference type="WBParaSite" id="Pan_g14964.t1"/>
    </source>
</evidence>
<reference evidence="1" key="1">
    <citation type="journal article" date="2013" name="Genetics">
        <title>The draft genome and transcriptome of Panagrellus redivivus are shaped by the harsh demands of a free-living lifestyle.</title>
        <authorList>
            <person name="Srinivasan J."/>
            <person name="Dillman A.R."/>
            <person name="Macchietto M.G."/>
            <person name="Heikkinen L."/>
            <person name="Lakso M."/>
            <person name="Fracchia K.M."/>
            <person name="Antoshechkin I."/>
            <person name="Mortazavi A."/>
            <person name="Wong G."/>
            <person name="Sternberg P.W."/>
        </authorList>
    </citation>
    <scope>NUCLEOTIDE SEQUENCE [LARGE SCALE GENOMIC DNA]</scope>
    <source>
        <strain evidence="1">MT8872</strain>
    </source>
</reference>
<accession>A0A7E4V1B3</accession>